<dbReference type="PROSITE" id="PS50181">
    <property type="entry name" value="FBOX"/>
    <property type="match status" value="1"/>
</dbReference>
<dbReference type="VEuPathDB" id="FungiDB:ASPSYDRAFT_91245"/>
<evidence type="ECO:0000313" key="3">
    <source>
        <dbReference type="EMBL" id="OJJ56939.1"/>
    </source>
</evidence>
<sequence>MGKITFYCAICAGPLYEWGLRKASTAQPGDDENGLFDDDCECSDQSDDGDDGDDDEDGEDNEDPAKHTEYCPYSQGYWGDILSEGDIAWLKRVRMLRMRGEYDKNEDESELPNDGDGSCYLTPIGEYDSWFAFTLPGSDESLWPNQDGFLVHDACWQLLHLVHKTTKPGQRPLDPRRVYLTMMARVTDCNDTYLRWRDPRLYGGTTQFAGQEWEAFPGYEWLVADPLKDIDLSELVKKSTLVEPRTQNQNVARRSIPADPFAKLPIEVHYMIMELLPSETVLNLLLSSRSFRGASTCLPRAFWRSRIYTDTPWIAGTSLFETVSNMDEKVDYRKLLSLLKESSASLPEGKNTRYETDLSLKNRRRIWSCCEGILEILSRRTTESGSVSSKLEFITRSQVARIRKVTDYREMSELIESETYFRPTILDPPLLSSLTVYFSKQTSITGIEWHLEGEESGRLFGKRDMGMQSAALPPDLVITGIVVSLGPESLKDSDRRVCGLGLLAMDNSDQARIKLGKWTENDIVKIFRPTGTQPAAAVVGITGQYSDIGITKFGILVANLIS</sequence>
<evidence type="ECO:0000256" key="1">
    <source>
        <dbReference type="SAM" id="MobiDB-lite"/>
    </source>
</evidence>
<dbReference type="RefSeq" id="XP_040700745.1">
    <property type="nucleotide sequence ID" value="XM_040852453.1"/>
</dbReference>
<feature type="compositionally biased region" description="Acidic residues" evidence="1">
    <location>
        <begin position="29"/>
        <end position="62"/>
    </location>
</feature>
<dbReference type="InterPro" id="IPR036047">
    <property type="entry name" value="F-box-like_dom_sf"/>
</dbReference>
<gene>
    <name evidence="3" type="ORF">ASPSYDRAFT_91245</name>
</gene>
<organism evidence="3 4">
    <name type="scientific">Aspergillus sydowii CBS 593.65</name>
    <dbReference type="NCBI Taxonomy" id="1036612"/>
    <lineage>
        <taxon>Eukaryota</taxon>
        <taxon>Fungi</taxon>
        <taxon>Dikarya</taxon>
        <taxon>Ascomycota</taxon>
        <taxon>Pezizomycotina</taxon>
        <taxon>Eurotiomycetes</taxon>
        <taxon>Eurotiomycetidae</taxon>
        <taxon>Eurotiales</taxon>
        <taxon>Aspergillaceae</taxon>
        <taxon>Aspergillus</taxon>
        <taxon>Aspergillus subgen. Nidulantes</taxon>
    </lineage>
</organism>
<name>A0A1L9TBY0_9EURO</name>
<evidence type="ECO:0000313" key="4">
    <source>
        <dbReference type="Proteomes" id="UP000184356"/>
    </source>
</evidence>
<dbReference type="Proteomes" id="UP000184356">
    <property type="component" value="Unassembled WGS sequence"/>
</dbReference>
<protein>
    <recommendedName>
        <fullName evidence="2">F-box domain-containing protein</fullName>
    </recommendedName>
</protein>
<reference evidence="4" key="1">
    <citation type="journal article" date="2017" name="Genome Biol.">
        <title>Comparative genomics reveals high biological diversity and specific adaptations in the industrially and medically important fungal genus Aspergillus.</title>
        <authorList>
            <person name="de Vries R.P."/>
            <person name="Riley R."/>
            <person name="Wiebenga A."/>
            <person name="Aguilar-Osorio G."/>
            <person name="Amillis S."/>
            <person name="Uchima C.A."/>
            <person name="Anderluh G."/>
            <person name="Asadollahi M."/>
            <person name="Askin M."/>
            <person name="Barry K."/>
            <person name="Battaglia E."/>
            <person name="Bayram O."/>
            <person name="Benocci T."/>
            <person name="Braus-Stromeyer S.A."/>
            <person name="Caldana C."/>
            <person name="Canovas D."/>
            <person name="Cerqueira G.C."/>
            <person name="Chen F."/>
            <person name="Chen W."/>
            <person name="Choi C."/>
            <person name="Clum A."/>
            <person name="Dos Santos R.A."/>
            <person name="Damasio A.R."/>
            <person name="Diallinas G."/>
            <person name="Emri T."/>
            <person name="Fekete E."/>
            <person name="Flipphi M."/>
            <person name="Freyberg S."/>
            <person name="Gallo A."/>
            <person name="Gournas C."/>
            <person name="Habgood R."/>
            <person name="Hainaut M."/>
            <person name="Harispe M.L."/>
            <person name="Henrissat B."/>
            <person name="Hilden K.S."/>
            <person name="Hope R."/>
            <person name="Hossain A."/>
            <person name="Karabika E."/>
            <person name="Karaffa L."/>
            <person name="Karanyi Z."/>
            <person name="Krasevec N."/>
            <person name="Kuo A."/>
            <person name="Kusch H."/>
            <person name="LaButti K."/>
            <person name="Lagendijk E.L."/>
            <person name="Lapidus A."/>
            <person name="Levasseur A."/>
            <person name="Lindquist E."/>
            <person name="Lipzen A."/>
            <person name="Logrieco A.F."/>
            <person name="MacCabe A."/>
            <person name="Maekelae M.R."/>
            <person name="Malavazi I."/>
            <person name="Melin P."/>
            <person name="Meyer V."/>
            <person name="Mielnichuk N."/>
            <person name="Miskei M."/>
            <person name="Molnar A.P."/>
            <person name="Mule G."/>
            <person name="Ngan C.Y."/>
            <person name="Orejas M."/>
            <person name="Orosz E."/>
            <person name="Ouedraogo J.P."/>
            <person name="Overkamp K.M."/>
            <person name="Park H.-S."/>
            <person name="Perrone G."/>
            <person name="Piumi F."/>
            <person name="Punt P.J."/>
            <person name="Ram A.F."/>
            <person name="Ramon A."/>
            <person name="Rauscher S."/>
            <person name="Record E."/>
            <person name="Riano-Pachon D.M."/>
            <person name="Robert V."/>
            <person name="Roehrig J."/>
            <person name="Ruller R."/>
            <person name="Salamov A."/>
            <person name="Salih N.S."/>
            <person name="Samson R.A."/>
            <person name="Sandor E."/>
            <person name="Sanguinetti M."/>
            <person name="Schuetze T."/>
            <person name="Sepcic K."/>
            <person name="Shelest E."/>
            <person name="Sherlock G."/>
            <person name="Sophianopoulou V."/>
            <person name="Squina F.M."/>
            <person name="Sun H."/>
            <person name="Susca A."/>
            <person name="Todd R.B."/>
            <person name="Tsang A."/>
            <person name="Unkles S.E."/>
            <person name="van de Wiele N."/>
            <person name="van Rossen-Uffink D."/>
            <person name="Oliveira J.V."/>
            <person name="Vesth T.C."/>
            <person name="Visser J."/>
            <person name="Yu J.-H."/>
            <person name="Zhou M."/>
            <person name="Andersen M.R."/>
            <person name="Archer D.B."/>
            <person name="Baker S.E."/>
            <person name="Benoit I."/>
            <person name="Brakhage A.A."/>
            <person name="Braus G.H."/>
            <person name="Fischer R."/>
            <person name="Frisvad J.C."/>
            <person name="Goldman G.H."/>
            <person name="Houbraken J."/>
            <person name="Oakley B."/>
            <person name="Pocsi I."/>
            <person name="Scazzocchio C."/>
            <person name="Seiboth B."/>
            <person name="vanKuyk P.A."/>
            <person name="Wortman J."/>
            <person name="Dyer P.S."/>
            <person name="Grigoriev I.V."/>
        </authorList>
    </citation>
    <scope>NUCLEOTIDE SEQUENCE [LARGE SCALE GENOMIC DNA]</scope>
    <source>
        <strain evidence="4">CBS 593.65</strain>
    </source>
</reference>
<dbReference type="EMBL" id="KV878589">
    <property type="protein sequence ID" value="OJJ56939.1"/>
    <property type="molecule type" value="Genomic_DNA"/>
</dbReference>
<dbReference type="STRING" id="1036612.A0A1L9TBY0"/>
<proteinExistence type="predicted"/>
<keyword evidence="4" id="KW-1185">Reference proteome</keyword>
<evidence type="ECO:0000259" key="2">
    <source>
        <dbReference type="PROSITE" id="PS50181"/>
    </source>
</evidence>
<dbReference type="GeneID" id="63768526"/>
<dbReference type="InterPro" id="IPR001810">
    <property type="entry name" value="F-box_dom"/>
</dbReference>
<accession>A0A1L9TBY0</accession>
<dbReference type="AlphaFoldDB" id="A0A1L9TBY0"/>
<feature type="region of interest" description="Disordered" evidence="1">
    <location>
        <begin position="24"/>
        <end position="69"/>
    </location>
</feature>
<feature type="domain" description="F-box" evidence="2">
    <location>
        <begin position="258"/>
        <end position="306"/>
    </location>
</feature>
<dbReference type="SUPFAM" id="SSF81383">
    <property type="entry name" value="F-box domain"/>
    <property type="match status" value="1"/>
</dbReference>
<dbReference type="OrthoDB" id="5273847at2759"/>